<dbReference type="GO" id="GO:0045505">
    <property type="term" value="F:dynein intermediate chain binding"/>
    <property type="evidence" value="ECO:0007669"/>
    <property type="project" value="TreeGrafter"/>
</dbReference>
<dbReference type="EMBL" id="CAJOBF010000297">
    <property type="protein sequence ID" value="CAF3793019.1"/>
    <property type="molecule type" value="Genomic_DNA"/>
</dbReference>
<accession>A0A815KL56</accession>
<dbReference type="InterPro" id="IPR005334">
    <property type="entry name" value="Tctex-1-like"/>
</dbReference>
<evidence type="ECO:0000313" key="10">
    <source>
        <dbReference type="EMBL" id="CAF4105176.1"/>
    </source>
</evidence>
<dbReference type="Proteomes" id="UP000663887">
    <property type="component" value="Unassembled WGS sequence"/>
</dbReference>
<evidence type="ECO:0000313" key="8">
    <source>
        <dbReference type="EMBL" id="CAF3793019.1"/>
    </source>
</evidence>
<dbReference type="Proteomes" id="UP000681720">
    <property type="component" value="Unassembled WGS sequence"/>
</dbReference>
<dbReference type="EMBL" id="CAJOBJ010006997">
    <property type="protein sequence ID" value="CAF4074965.1"/>
    <property type="molecule type" value="Genomic_DNA"/>
</dbReference>
<evidence type="ECO:0000313" key="9">
    <source>
        <dbReference type="EMBL" id="CAF4074965.1"/>
    </source>
</evidence>
<sequence>MTDSNITIELSPNEVRNLETHGYKSRNTSQRNSILINNSGGNLGVNTSGNNASLRLRRESSINSFARAAYERRFIRYENTYQMEPDDEHRIDLVRVRRVATSIIETAIAGYKYDGSQATVFTMALADRIRSQMKQLPFSRYKIITQVCIGQKRGQDLRIASRCVWDSKQDRHITITKESADAYVTVTIFFIYSE</sequence>
<proteinExistence type="inferred from homology"/>
<dbReference type="PANTHER" id="PTHR21255">
    <property type="entry name" value="T-COMPLEX-ASSOCIATED-TESTIS-EXPRESSED 1/ DYNEIN LIGHT CHAIN"/>
    <property type="match status" value="1"/>
</dbReference>
<gene>
    <name evidence="11" type="ORF">BYL167_LOCUS19536</name>
    <name evidence="2" type="ORF">CJN711_LOCUS18656</name>
    <name evidence="9" type="ORF">GIL414_LOCUS15729</name>
    <name evidence="3" type="ORF">KQP761_LOCUS9396</name>
    <name evidence="5" type="ORF">MBJ925_LOCUS32643</name>
    <name evidence="7" type="ORF">OVN521_LOCUS1933</name>
    <name evidence="10" type="ORF">SMN809_LOCUS17537</name>
    <name evidence="8" type="ORF">UXM345_LOCUS4347</name>
    <name evidence="6" type="ORF">WKI299_LOCUS36832</name>
    <name evidence="4" type="ORF">XDN619_LOCUS20813</name>
</gene>
<dbReference type="GO" id="GO:0005868">
    <property type="term" value="C:cytoplasmic dynein complex"/>
    <property type="evidence" value="ECO:0007669"/>
    <property type="project" value="TreeGrafter"/>
</dbReference>
<comment type="caution">
    <text evidence="3">The sequence shown here is derived from an EMBL/GenBank/DDBJ whole genome shotgun (WGS) entry which is preliminary data.</text>
</comment>
<dbReference type="CDD" id="cd21451">
    <property type="entry name" value="DLC-like_TCTEX1D"/>
    <property type="match status" value="1"/>
</dbReference>
<dbReference type="AlphaFoldDB" id="A0A815KL56"/>
<dbReference type="EMBL" id="CAJOBH010008318">
    <property type="protein sequence ID" value="CAF4109768.1"/>
    <property type="molecule type" value="Genomic_DNA"/>
</dbReference>
<dbReference type="EMBL" id="CAJOBG010000142">
    <property type="protein sequence ID" value="CAF3765516.1"/>
    <property type="molecule type" value="Genomic_DNA"/>
</dbReference>
<dbReference type="EMBL" id="CAJNOV010008705">
    <property type="protein sequence ID" value="CAF1335551.1"/>
    <property type="molecule type" value="Genomic_DNA"/>
</dbReference>
<keyword evidence="13" id="KW-1185">Reference proteome</keyword>
<dbReference type="Proteomes" id="UP000676336">
    <property type="component" value="Unassembled WGS sequence"/>
</dbReference>
<dbReference type="Proteomes" id="UP000663824">
    <property type="component" value="Unassembled WGS sequence"/>
</dbReference>
<evidence type="ECO:0000313" key="7">
    <source>
        <dbReference type="EMBL" id="CAF3765516.1"/>
    </source>
</evidence>
<dbReference type="EMBL" id="CAJNRG010009250">
    <property type="protein sequence ID" value="CAF2111488.1"/>
    <property type="molecule type" value="Genomic_DNA"/>
</dbReference>
<dbReference type="OrthoDB" id="10248487at2759"/>
<dbReference type="InterPro" id="IPR038586">
    <property type="entry name" value="Tctex-1-like_sf"/>
</dbReference>
<dbReference type="Gene3D" id="3.30.1140.40">
    <property type="entry name" value="Tctex-1"/>
    <property type="match status" value="1"/>
</dbReference>
<dbReference type="GO" id="GO:0005737">
    <property type="term" value="C:cytoplasm"/>
    <property type="evidence" value="ECO:0007669"/>
    <property type="project" value="TreeGrafter"/>
</dbReference>
<dbReference type="EMBL" id="CAJNOW010003780">
    <property type="protein sequence ID" value="CAF1394772.1"/>
    <property type="molecule type" value="Genomic_DNA"/>
</dbReference>
<dbReference type="Proteomes" id="UP000663866">
    <property type="component" value="Unassembled WGS sequence"/>
</dbReference>
<comment type="similarity">
    <text evidence="1">Belongs to the dynein light chain Tctex-type family.</text>
</comment>
<dbReference type="Pfam" id="PF03645">
    <property type="entry name" value="Tctex-1"/>
    <property type="match status" value="1"/>
</dbReference>
<dbReference type="Proteomes" id="UP000681967">
    <property type="component" value="Unassembled WGS sequence"/>
</dbReference>
<dbReference type="EMBL" id="CAJNRE010017876">
    <property type="protein sequence ID" value="CAF2157945.1"/>
    <property type="molecule type" value="Genomic_DNA"/>
</dbReference>
<evidence type="ECO:0000313" key="3">
    <source>
        <dbReference type="EMBL" id="CAF1394772.1"/>
    </source>
</evidence>
<dbReference type="GO" id="GO:0007018">
    <property type="term" value="P:microtubule-based movement"/>
    <property type="evidence" value="ECO:0007669"/>
    <property type="project" value="TreeGrafter"/>
</dbReference>
<evidence type="ECO:0000313" key="13">
    <source>
        <dbReference type="Proteomes" id="UP000663866"/>
    </source>
</evidence>
<protein>
    <submittedName>
        <fullName evidence="3">Uncharacterized protein</fullName>
    </submittedName>
</protein>
<reference evidence="3" key="1">
    <citation type="submission" date="2021-02" db="EMBL/GenBank/DDBJ databases">
        <authorList>
            <person name="Nowell W R."/>
        </authorList>
    </citation>
    <scope>NUCLEOTIDE SEQUENCE</scope>
</reference>
<evidence type="ECO:0000313" key="12">
    <source>
        <dbReference type="Proteomes" id="UP000663834"/>
    </source>
</evidence>
<evidence type="ECO:0000313" key="4">
    <source>
        <dbReference type="EMBL" id="CAF2111488.1"/>
    </source>
</evidence>
<evidence type="ECO:0000256" key="1">
    <source>
        <dbReference type="ARBA" id="ARBA00005361"/>
    </source>
</evidence>
<dbReference type="PANTHER" id="PTHR21255:SF65">
    <property type="entry name" value="TCTEX1 DOMAIN-CONTAINING PROTEIN 2"/>
    <property type="match status" value="1"/>
</dbReference>
<organism evidence="3 12">
    <name type="scientific">Rotaria magnacalcarata</name>
    <dbReference type="NCBI Taxonomy" id="392030"/>
    <lineage>
        <taxon>Eukaryota</taxon>
        <taxon>Metazoa</taxon>
        <taxon>Spiralia</taxon>
        <taxon>Gnathifera</taxon>
        <taxon>Rotifera</taxon>
        <taxon>Eurotatoria</taxon>
        <taxon>Bdelloidea</taxon>
        <taxon>Philodinida</taxon>
        <taxon>Philodinidae</taxon>
        <taxon>Rotaria</taxon>
    </lineage>
</organism>
<dbReference type="Proteomes" id="UP000663834">
    <property type="component" value="Unassembled WGS sequence"/>
</dbReference>
<evidence type="ECO:0000313" key="11">
    <source>
        <dbReference type="EMBL" id="CAF4109768.1"/>
    </source>
</evidence>
<dbReference type="EMBL" id="CAJNRF010018065">
    <property type="protein sequence ID" value="CAF2247497.1"/>
    <property type="molecule type" value="Genomic_DNA"/>
</dbReference>
<dbReference type="EMBL" id="CAJOBI010008152">
    <property type="protein sequence ID" value="CAF4105176.1"/>
    <property type="molecule type" value="Genomic_DNA"/>
</dbReference>
<dbReference type="Proteomes" id="UP000663855">
    <property type="component" value="Unassembled WGS sequence"/>
</dbReference>
<evidence type="ECO:0000313" key="2">
    <source>
        <dbReference type="EMBL" id="CAF1335551.1"/>
    </source>
</evidence>
<dbReference type="Proteomes" id="UP000663856">
    <property type="component" value="Unassembled WGS sequence"/>
</dbReference>
<evidence type="ECO:0000313" key="5">
    <source>
        <dbReference type="EMBL" id="CAF2157945.1"/>
    </source>
</evidence>
<name>A0A815KL56_9BILA</name>
<dbReference type="Proteomes" id="UP000663842">
    <property type="component" value="Unassembled WGS sequence"/>
</dbReference>
<evidence type="ECO:0000313" key="6">
    <source>
        <dbReference type="EMBL" id="CAF2247497.1"/>
    </source>
</evidence>